<comment type="caution">
    <text evidence="4">The sequence shown here is derived from an EMBL/GenBank/DDBJ whole genome shotgun (WGS) entry which is preliminary data.</text>
</comment>
<protein>
    <submittedName>
        <fullName evidence="4">DUF4129 domain-containing protein</fullName>
    </submittedName>
</protein>
<gene>
    <name evidence="4" type="ORF">I5907_17160</name>
</gene>
<evidence type="ECO:0000313" key="5">
    <source>
        <dbReference type="Proteomes" id="UP000628448"/>
    </source>
</evidence>
<proteinExistence type="predicted"/>
<feature type="domain" description="Protein-glutamine gamma-glutamyltransferase-like C-terminal" evidence="3">
    <location>
        <begin position="156"/>
        <end position="220"/>
    </location>
</feature>
<organism evidence="4 5">
    <name type="scientific">Panacibacter microcysteis</name>
    <dbReference type="NCBI Taxonomy" id="2793269"/>
    <lineage>
        <taxon>Bacteria</taxon>
        <taxon>Pseudomonadati</taxon>
        <taxon>Bacteroidota</taxon>
        <taxon>Chitinophagia</taxon>
        <taxon>Chitinophagales</taxon>
        <taxon>Chitinophagaceae</taxon>
        <taxon>Panacibacter</taxon>
    </lineage>
</organism>
<evidence type="ECO:0000313" key="4">
    <source>
        <dbReference type="EMBL" id="MBG9377971.1"/>
    </source>
</evidence>
<name>A0A931GZ15_9BACT</name>
<dbReference type="Pfam" id="PF13559">
    <property type="entry name" value="DUF4129"/>
    <property type="match status" value="1"/>
</dbReference>
<keyword evidence="1" id="KW-0472">Membrane</keyword>
<keyword evidence="1" id="KW-0812">Transmembrane</keyword>
<feature type="transmembrane region" description="Helical" evidence="1">
    <location>
        <begin position="87"/>
        <end position="105"/>
    </location>
</feature>
<evidence type="ECO:0000256" key="2">
    <source>
        <dbReference type="SAM" id="SignalP"/>
    </source>
</evidence>
<evidence type="ECO:0000259" key="3">
    <source>
        <dbReference type="Pfam" id="PF13559"/>
    </source>
</evidence>
<reference evidence="4" key="1">
    <citation type="submission" date="2020-11" db="EMBL/GenBank/DDBJ databases">
        <title>Bacterial whole genome sequence for Panacibacter sp. DH6.</title>
        <authorList>
            <person name="Le V."/>
            <person name="Ko S."/>
            <person name="Ahn C.-Y."/>
            <person name="Oh H.-M."/>
        </authorList>
    </citation>
    <scope>NUCLEOTIDE SEQUENCE</scope>
    <source>
        <strain evidence="4">DH6</strain>
    </source>
</reference>
<dbReference type="RefSeq" id="WP_196992030.1">
    <property type="nucleotide sequence ID" value="NZ_JADWYR010000002.1"/>
</dbReference>
<keyword evidence="2" id="KW-0732">Signal</keyword>
<keyword evidence="1" id="KW-1133">Transmembrane helix</keyword>
<evidence type="ECO:0000256" key="1">
    <source>
        <dbReference type="SAM" id="Phobius"/>
    </source>
</evidence>
<accession>A0A931GZ15</accession>
<dbReference type="InterPro" id="IPR025403">
    <property type="entry name" value="TgpA-like_C"/>
</dbReference>
<keyword evidence="5" id="KW-1185">Reference proteome</keyword>
<sequence>MRILLVILFTCSTAALFAQEKVLYDSAAVATRTFKTESFDQYKTDTDFQYDRELVQTPSIIDRFWAWVWEKYEEIMSTEAGKTTMTILLWALGLGGLAFFIYKIVKMNRYALFTANERGHMPYKVESENIHAIQFDEAINEAVQQGNYRLAIRLSYLQNLKLLADRLLIDWRPNKTNTDYWKELDAVALRPAFRTITNIFEYAWYGSHSVTRDDFETMRTEIHQFKNQLQNIENK</sequence>
<feature type="signal peptide" evidence="2">
    <location>
        <begin position="1"/>
        <end position="18"/>
    </location>
</feature>
<dbReference type="AlphaFoldDB" id="A0A931GZ15"/>
<dbReference type="EMBL" id="JADWYR010000002">
    <property type="protein sequence ID" value="MBG9377971.1"/>
    <property type="molecule type" value="Genomic_DNA"/>
</dbReference>
<feature type="chain" id="PRO_5037381526" evidence="2">
    <location>
        <begin position="19"/>
        <end position="235"/>
    </location>
</feature>
<dbReference type="Proteomes" id="UP000628448">
    <property type="component" value="Unassembled WGS sequence"/>
</dbReference>